<feature type="signal peptide" evidence="1">
    <location>
        <begin position="1"/>
        <end position="19"/>
    </location>
</feature>
<dbReference type="EMBL" id="FUYA01000018">
    <property type="protein sequence ID" value="SKA84034.1"/>
    <property type="molecule type" value="Genomic_DNA"/>
</dbReference>
<gene>
    <name evidence="2" type="ORF">SAMN02745702_02952</name>
</gene>
<name>A0A1T4X346_9BACT</name>
<dbReference type="RefSeq" id="WP_078686210.1">
    <property type="nucleotide sequence ID" value="NZ_FUYA01000018.1"/>
</dbReference>
<evidence type="ECO:0000313" key="2">
    <source>
        <dbReference type="EMBL" id="SKA84034.1"/>
    </source>
</evidence>
<dbReference type="Proteomes" id="UP000189733">
    <property type="component" value="Unassembled WGS sequence"/>
</dbReference>
<dbReference type="PROSITE" id="PS51257">
    <property type="entry name" value="PROKAR_LIPOPROTEIN"/>
    <property type="match status" value="1"/>
</dbReference>
<protein>
    <recommendedName>
        <fullName evidence="4">Lipoprotein</fullName>
    </recommendedName>
</protein>
<feature type="chain" id="PRO_5012978905" description="Lipoprotein" evidence="1">
    <location>
        <begin position="20"/>
        <end position="108"/>
    </location>
</feature>
<evidence type="ECO:0008006" key="4">
    <source>
        <dbReference type="Google" id="ProtNLM"/>
    </source>
</evidence>
<reference evidence="2 3" key="1">
    <citation type="submission" date="2017-02" db="EMBL/GenBank/DDBJ databases">
        <authorList>
            <person name="Peterson S.W."/>
        </authorList>
    </citation>
    <scope>NUCLEOTIDE SEQUENCE [LARGE SCALE GENOMIC DNA]</scope>
    <source>
        <strain evidence="2 3">DSM 18034</strain>
    </source>
</reference>
<dbReference type="AlphaFoldDB" id="A0A1T4X346"/>
<accession>A0A1T4X346</accession>
<dbReference type="InterPro" id="IPR046516">
    <property type="entry name" value="DUF6694"/>
</dbReference>
<dbReference type="Pfam" id="PF20404">
    <property type="entry name" value="DUF6694"/>
    <property type="match status" value="1"/>
</dbReference>
<evidence type="ECO:0000256" key="1">
    <source>
        <dbReference type="SAM" id="SignalP"/>
    </source>
</evidence>
<sequence>MKKLLAALLCTLALVGCFGGPTIDGSSKENFEKSTDAIMETLDADQRAEFSKALKIVAFSSIDFGKVFQGALDGKMPSETMLYKELDGLNAQEVIEKAQQIMDSKKQK</sequence>
<organism evidence="2 3">
    <name type="scientific">Desulfobaculum bizertense DSM 18034</name>
    <dbReference type="NCBI Taxonomy" id="1121442"/>
    <lineage>
        <taxon>Bacteria</taxon>
        <taxon>Pseudomonadati</taxon>
        <taxon>Thermodesulfobacteriota</taxon>
        <taxon>Desulfovibrionia</taxon>
        <taxon>Desulfovibrionales</taxon>
        <taxon>Desulfovibrionaceae</taxon>
        <taxon>Desulfobaculum</taxon>
    </lineage>
</organism>
<keyword evidence="1" id="KW-0732">Signal</keyword>
<evidence type="ECO:0000313" key="3">
    <source>
        <dbReference type="Proteomes" id="UP000189733"/>
    </source>
</evidence>
<keyword evidence="3" id="KW-1185">Reference proteome</keyword>
<dbReference type="OrthoDB" id="6464078at2"/>
<proteinExistence type="predicted"/>